<evidence type="ECO:0000259" key="6">
    <source>
        <dbReference type="PROSITE" id="PS51935"/>
    </source>
</evidence>
<evidence type="ECO:0000313" key="7">
    <source>
        <dbReference type="EMBL" id="RBO79808.1"/>
    </source>
</evidence>
<dbReference type="SUPFAM" id="SSF54001">
    <property type="entry name" value="Cysteine proteinases"/>
    <property type="match status" value="1"/>
</dbReference>
<proteinExistence type="inferred from homology"/>
<evidence type="ECO:0000256" key="4">
    <source>
        <dbReference type="ARBA" id="ARBA00022807"/>
    </source>
</evidence>
<dbReference type="InterPro" id="IPR023346">
    <property type="entry name" value="Lysozyme-like_dom_sf"/>
</dbReference>
<name>A0A366CUS4_9NOCA</name>
<organism evidence="7 8">
    <name type="scientific">Nocardia puris</name>
    <dbReference type="NCBI Taxonomy" id="208602"/>
    <lineage>
        <taxon>Bacteria</taxon>
        <taxon>Bacillati</taxon>
        <taxon>Actinomycetota</taxon>
        <taxon>Actinomycetes</taxon>
        <taxon>Mycobacteriales</taxon>
        <taxon>Nocardiaceae</taxon>
        <taxon>Nocardia</taxon>
    </lineage>
</organism>
<evidence type="ECO:0000256" key="2">
    <source>
        <dbReference type="ARBA" id="ARBA00022670"/>
    </source>
</evidence>
<dbReference type="InterPro" id="IPR008258">
    <property type="entry name" value="Transglycosylase_SLT_dom_1"/>
</dbReference>
<gene>
    <name evidence="7" type="ORF">DFR74_1313</name>
</gene>
<dbReference type="GO" id="GO:0008234">
    <property type="term" value="F:cysteine-type peptidase activity"/>
    <property type="evidence" value="ECO:0007669"/>
    <property type="project" value="UniProtKB-KW"/>
</dbReference>
<dbReference type="InterPro" id="IPR038765">
    <property type="entry name" value="Papain-like_cys_pep_sf"/>
</dbReference>
<dbReference type="CDD" id="cd13399">
    <property type="entry name" value="Slt35-like"/>
    <property type="match status" value="1"/>
</dbReference>
<keyword evidence="4" id="KW-0788">Thiol protease</keyword>
<dbReference type="Pfam" id="PF01464">
    <property type="entry name" value="SLT"/>
    <property type="match status" value="1"/>
</dbReference>
<dbReference type="EMBL" id="QNRE01000031">
    <property type="protein sequence ID" value="RBO79808.1"/>
    <property type="molecule type" value="Genomic_DNA"/>
</dbReference>
<feature type="domain" description="NlpC/P60" evidence="6">
    <location>
        <begin position="206"/>
        <end position="328"/>
    </location>
</feature>
<dbReference type="SUPFAM" id="SSF53955">
    <property type="entry name" value="Lysozyme-like"/>
    <property type="match status" value="1"/>
</dbReference>
<evidence type="ECO:0000256" key="5">
    <source>
        <dbReference type="SAM" id="MobiDB-lite"/>
    </source>
</evidence>
<dbReference type="PROSITE" id="PS51935">
    <property type="entry name" value="NLPC_P60"/>
    <property type="match status" value="1"/>
</dbReference>
<sequence>MLVKALGAGLAGFVFLTVVIATVVSAVVVFDTALTTPAPGASTGTGSTPSTEAQHDIPAEMLTLYHTAAGNCPGLDWSVLAAIGKIETDHGRSTLPGVTSGENASGAGGPMQFLAPTFDSVIARHPLPPGGANPPSRYNPHDAVHAAAFYLCDSGAPGDMYAAIFAYNHADWYVRQVLDQADRYADPAPTQHPPGTGDCTNLEPARPEAITAIRFACEQLGLPYVWGGNGPEVNGGWDCSGLTQAAYRAAGISLPRTTYDQVHTGTPVPEHQLAPGDLLFYSTAGDVHHVGIYLGAGQMVHAPTFNQPVQIGPYRWPGDDYHTARRPTPTHNDGSRAAS</sequence>
<dbReference type="Gene3D" id="3.90.1720.10">
    <property type="entry name" value="endopeptidase domain like (from Nostoc punctiforme)"/>
    <property type="match status" value="1"/>
</dbReference>
<evidence type="ECO:0000256" key="1">
    <source>
        <dbReference type="ARBA" id="ARBA00007074"/>
    </source>
</evidence>
<dbReference type="RefSeq" id="WP_113975413.1">
    <property type="nucleotide sequence ID" value="NZ_QNRE01000031.1"/>
</dbReference>
<keyword evidence="2" id="KW-0645">Protease</keyword>
<evidence type="ECO:0000256" key="3">
    <source>
        <dbReference type="ARBA" id="ARBA00022801"/>
    </source>
</evidence>
<dbReference type="PANTHER" id="PTHR47359">
    <property type="entry name" value="PEPTIDOGLYCAN DL-ENDOPEPTIDASE CWLO"/>
    <property type="match status" value="1"/>
</dbReference>
<reference evidence="7 8" key="1">
    <citation type="submission" date="2018-06" db="EMBL/GenBank/DDBJ databases">
        <title>Genomic Encyclopedia of Type Strains, Phase IV (KMG-IV): sequencing the most valuable type-strain genomes for metagenomic binning, comparative biology and taxonomic classification.</title>
        <authorList>
            <person name="Goeker M."/>
        </authorList>
    </citation>
    <scope>NUCLEOTIDE SEQUENCE [LARGE SCALE GENOMIC DNA]</scope>
    <source>
        <strain evidence="7 8">DSM 44599</strain>
    </source>
</reference>
<dbReference type="InterPro" id="IPR051794">
    <property type="entry name" value="PG_Endopeptidase_C40"/>
</dbReference>
<comment type="caution">
    <text evidence="7">The sequence shown here is derived from an EMBL/GenBank/DDBJ whole genome shotgun (WGS) entry which is preliminary data.</text>
</comment>
<dbReference type="AlphaFoldDB" id="A0A366CUS4"/>
<dbReference type="Gene3D" id="1.10.530.10">
    <property type="match status" value="1"/>
</dbReference>
<accession>A0A366CUS4</accession>
<dbReference type="GO" id="GO:0006508">
    <property type="term" value="P:proteolysis"/>
    <property type="evidence" value="ECO:0007669"/>
    <property type="project" value="UniProtKB-KW"/>
</dbReference>
<dbReference type="InterPro" id="IPR000064">
    <property type="entry name" value="NLP_P60_dom"/>
</dbReference>
<feature type="region of interest" description="Disordered" evidence="5">
    <location>
        <begin position="316"/>
        <end position="339"/>
    </location>
</feature>
<dbReference type="Pfam" id="PF00877">
    <property type="entry name" value="NLPC_P60"/>
    <property type="match status" value="1"/>
</dbReference>
<dbReference type="PANTHER" id="PTHR47359:SF3">
    <property type="entry name" value="NLP_P60 DOMAIN-CONTAINING PROTEIN-RELATED"/>
    <property type="match status" value="1"/>
</dbReference>
<protein>
    <submittedName>
        <fullName evidence="7">Transglycosylase-like protein with SLT domain</fullName>
    </submittedName>
</protein>
<evidence type="ECO:0000313" key="8">
    <source>
        <dbReference type="Proteomes" id="UP000252586"/>
    </source>
</evidence>
<keyword evidence="3" id="KW-0378">Hydrolase</keyword>
<dbReference type="Proteomes" id="UP000252586">
    <property type="component" value="Unassembled WGS sequence"/>
</dbReference>
<comment type="similarity">
    <text evidence="1">Belongs to the peptidase C40 family.</text>
</comment>
<dbReference type="OrthoDB" id="5244330at2"/>
<keyword evidence="8" id="KW-1185">Reference proteome</keyword>